<evidence type="ECO:0000256" key="2">
    <source>
        <dbReference type="SAM" id="MobiDB-lite"/>
    </source>
</evidence>
<dbReference type="OrthoDB" id="5427526at2759"/>
<accession>A0A1V8SAW7</accession>
<reference evidence="4" key="1">
    <citation type="submission" date="2017-03" db="EMBL/GenBank/DDBJ databases">
        <title>Genomes of endolithic fungi from Antarctica.</title>
        <authorList>
            <person name="Coleine C."/>
            <person name="Masonjones S."/>
            <person name="Stajich J.E."/>
        </authorList>
    </citation>
    <scope>NUCLEOTIDE SEQUENCE [LARGE SCALE GENOMIC DNA]</scope>
    <source>
        <strain evidence="4">CCFEE 5527</strain>
    </source>
</reference>
<organism evidence="3 4">
    <name type="scientific">Cryoendolithus antarcticus</name>
    <dbReference type="NCBI Taxonomy" id="1507870"/>
    <lineage>
        <taxon>Eukaryota</taxon>
        <taxon>Fungi</taxon>
        <taxon>Dikarya</taxon>
        <taxon>Ascomycota</taxon>
        <taxon>Pezizomycotina</taxon>
        <taxon>Dothideomycetes</taxon>
        <taxon>Dothideomycetidae</taxon>
        <taxon>Cladosporiales</taxon>
        <taxon>Cladosporiaceae</taxon>
        <taxon>Cryoendolithus</taxon>
    </lineage>
</organism>
<evidence type="ECO:0000313" key="3">
    <source>
        <dbReference type="EMBL" id="OQN96137.1"/>
    </source>
</evidence>
<dbReference type="EMBL" id="NAJO01000071">
    <property type="protein sequence ID" value="OQN96137.1"/>
    <property type="molecule type" value="Genomic_DNA"/>
</dbReference>
<evidence type="ECO:0000256" key="1">
    <source>
        <dbReference type="SAM" id="Coils"/>
    </source>
</evidence>
<keyword evidence="1" id="KW-0175">Coiled coil</keyword>
<feature type="coiled-coil region" evidence="1">
    <location>
        <begin position="294"/>
        <end position="321"/>
    </location>
</feature>
<dbReference type="Proteomes" id="UP000192596">
    <property type="component" value="Unassembled WGS sequence"/>
</dbReference>
<sequence>MTSPPSLYRKQLNRRTSSFSSNHDIGSPVSTRSKHRYSCASIYSNASHQQADDLSAGNGMGNLADELDMLDDEDDDYDDADVDEDVSENSPPTPAQDNSPDGTRDSGIDVSYPQKRTPQSRNFSKPFSKIEKPPDATKEEAEERFTPELEDSLAAVHRMAQYGAATEDPLIPRVVGHLQNLGNQSTLESLIQRMNTSSNSMASHLAKETRNLQLLGTSLYSPFLYANSLDLEALEDVTPLVETLLISLPYPDPAAHTGLQKLDRETTSTISTIAQITDTLQMGRQYTNLAARHLRSSQAVVEDMRREREKAEAAQEKLVDSGWHEKFAAKWCKRECEDVLSGFEETCAALRESLAVTVEAGG</sequence>
<evidence type="ECO:0000313" key="4">
    <source>
        <dbReference type="Proteomes" id="UP000192596"/>
    </source>
</evidence>
<name>A0A1V8SAW7_9PEZI</name>
<feature type="compositionally biased region" description="Polar residues" evidence="2">
    <location>
        <begin position="114"/>
        <end position="125"/>
    </location>
</feature>
<dbReference type="InParanoid" id="A0A1V8SAW7"/>
<keyword evidence="4" id="KW-1185">Reference proteome</keyword>
<proteinExistence type="predicted"/>
<feature type="compositionally biased region" description="Basic and acidic residues" evidence="2">
    <location>
        <begin position="128"/>
        <end position="146"/>
    </location>
</feature>
<gene>
    <name evidence="3" type="ORF">B0A48_18052</name>
</gene>
<feature type="compositionally biased region" description="Polar residues" evidence="2">
    <location>
        <begin position="14"/>
        <end position="31"/>
    </location>
</feature>
<dbReference type="AlphaFoldDB" id="A0A1V8SAW7"/>
<feature type="region of interest" description="Disordered" evidence="2">
    <location>
        <begin position="1"/>
        <end position="34"/>
    </location>
</feature>
<comment type="caution">
    <text evidence="3">The sequence shown here is derived from an EMBL/GenBank/DDBJ whole genome shotgun (WGS) entry which is preliminary data.</text>
</comment>
<feature type="region of interest" description="Disordered" evidence="2">
    <location>
        <begin position="47"/>
        <end position="146"/>
    </location>
</feature>
<protein>
    <submittedName>
        <fullName evidence="3">Uncharacterized protein</fullName>
    </submittedName>
</protein>
<feature type="compositionally biased region" description="Acidic residues" evidence="2">
    <location>
        <begin position="65"/>
        <end position="87"/>
    </location>
</feature>